<accession>A0A0L6CGB8</accession>
<dbReference type="Pfam" id="PF09423">
    <property type="entry name" value="PhoD"/>
    <property type="match status" value="1"/>
</dbReference>
<evidence type="ECO:0000313" key="6">
    <source>
        <dbReference type="Proteomes" id="UP000037397"/>
    </source>
</evidence>
<gene>
    <name evidence="5" type="ORF">VV01_06305</name>
</gene>
<dbReference type="PANTHER" id="PTHR43606">
    <property type="entry name" value="PHOSPHATASE, PUTATIVE (AFU_ORTHOLOGUE AFUA_6G08710)-RELATED"/>
    <property type="match status" value="1"/>
</dbReference>
<dbReference type="RefSeq" id="WP_050669142.1">
    <property type="nucleotide sequence ID" value="NZ_LAIR01000002.1"/>
</dbReference>
<sequence>MDLSRRSLLIASVGTGAASLPFAAQASSSSRTSTSASDPFTLGVASGDPTADGVVLWTRLATDPLHESGLGGMPSRPVAVRYEVATDEQFRHVVRRGAVTARPESAHSVHVELTGLLAGREYFYRFRTDRHLSPTGRTRTTPAAHEMASALTMAFASCSQYEHGWFTAYRRLAEDEPGLVLHLGDYQYEYKAGVYQGRGGNVRDHAGPETVDLASYRQRHAQYKADPDLQAAHAVAPWLVVFDDHEIDNNWAADVPENTKPDEGNDSTARFLARRRAAFQAYYENMPLRRASIPSSDGIKIYRRSTWGRLATFHMMDTRQYRDDQACGDGWKPNCDARLDESRTITGPLQERWLLDGFRASRAQWDVLGQQVFFAEKDRNASAEVTDVSMDGWDGYAASRRRITQGWVDAGVRNPVVLTGDVHRSWANDLKVDYRDPDAPVVGSELVCTSITSTGDGDGSTTEPTMAINPHLKYYNDDRGYVRTRITPRSMTADFRAVTTVATPGASVATRASFELLDGQRGLQRRL</sequence>
<feature type="signal peptide" evidence="2">
    <location>
        <begin position="1"/>
        <end position="26"/>
    </location>
</feature>
<keyword evidence="6" id="KW-1185">Reference proteome</keyword>
<dbReference type="InterPro" id="IPR029052">
    <property type="entry name" value="Metallo-depent_PP-like"/>
</dbReference>
<dbReference type="SUPFAM" id="SSF56300">
    <property type="entry name" value="Metallo-dependent phosphatases"/>
    <property type="match status" value="1"/>
</dbReference>
<feature type="domain" description="Phospholipase D N-terminal" evidence="4">
    <location>
        <begin position="42"/>
        <end position="140"/>
    </location>
</feature>
<dbReference type="PATRIC" id="fig|1631356.3.peg.1207"/>
<dbReference type="InterPro" id="IPR038607">
    <property type="entry name" value="PhoD-like_sf"/>
</dbReference>
<dbReference type="EMBL" id="LAIR01000002">
    <property type="protein sequence ID" value="KNX36847.1"/>
    <property type="molecule type" value="Genomic_DNA"/>
</dbReference>
<dbReference type="InterPro" id="IPR006311">
    <property type="entry name" value="TAT_signal"/>
</dbReference>
<dbReference type="Gene3D" id="2.60.40.380">
    <property type="entry name" value="Purple acid phosphatase-like, N-terminal"/>
    <property type="match status" value="1"/>
</dbReference>
<evidence type="ECO:0000259" key="4">
    <source>
        <dbReference type="Pfam" id="PF16655"/>
    </source>
</evidence>
<dbReference type="OrthoDB" id="3497025at2"/>
<keyword evidence="2" id="KW-0732">Signal</keyword>
<organism evidence="5 6">
    <name type="scientific">Luteipulveratus halotolerans</name>
    <dbReference type="NCBI Taxonomy" id="1631356"/>
    <lineage>
        <taxon>Bacteria</taxon>
        <taxon>Bacillati</taxon>
        <taxon>Actinomycetota</taxon>
        <taxon>Actinomycetes</taxon>
        <taxon>Micrococcales</taxon>
        <taxon>Dermacoccaceae</taxon>
        <taxon>Luteipulveratus</taxon>
    </lineage>
</organism>
<evidence type="ECO:0000259" key="3">
    <source>
        <dbReference type="Pfam" id="PF09423"/>
    </source>
</evidence>
<feature type="region of interest" description="Disordered" evidence="1">
    <location>
        <begin position="22"/>
        <end position="41"/>
    </location>
</feature>
<evidence type="ECO:0000313" key="5">
    <source>
        <dbReference type="EMBL" id="KNX36847.1"/>
    </source>
</evidence>
<comment type="caution">
    <text evidence="5">The sequence shown here is derived from an EMBL/GenBank/DDBJ whole genome shotgun (WGS) entry which is preliminary data.</text>
</comment>
<feature type="domain" description="PhoD-like phosphatase metallophosphatase" evidence="3">
    <location>
        <begin position="153"/>
        <end position="495"/>
    </location>
</feature>
<dbReference type="PROSITE" id="PS51318">
    <property type="entry name" value="TAT"/>
    <property type="match status" value="1"/>
</dbReference>
<feature type="chain" id="PRO_5005562963" evidence="2">
    <location>
        <begin position="27"/>
        <end position="527"/>
    </location>
</feature>
<protein>
    <submittedName>
        <fullName evidence="5">Alkaline phosphatase</fullName>
    </submittedName>
</protein>
<dbReference type="InterPro" id="IPR018946">
    <property type="entry name" value="PhoD-like_MPP"/>
</dbReference>
<dbReference type="STRING" id="1631356.VV01_06305"/>
<name>A0A0L6CGB8_9MICO</name>
<dbReference type="AlphaFoldDB" id="A0A0L6CGB8"/>
<feature type="compositionally biased region" description="Low complexity" evidence="1">
    <location>
        <begin position="23"/>
        <end position="37"/>
    </location>
</feature>
<evidence type="ECO:0000256" key="1">
    <source>
        <dbReference type="SAM" id="MobiDB-lite"/>
    </source>
</evidence>
<proteinExistence type="predicted"/>
<dbReference type="PANTHER" id="PTHR43606:SF2">
    <property type="entry name" value="ALKALINE PHOSPHATASE FAMILY PROTEIN (AFU_ORTHOLOGUE AFUA_5G03860)"/>
    <property type="match status" value="1"/>
</dbReference>
<dbReference type="Proteomes" id="UP000037397">
    <property type="component" value="Unassembled WGS sequence"/>
</dbReference>
<reference evidence="6" key="1">
    <citation type="submission" date="2015-03" db="EMBL/GenBank/DDBJ databases">
        <title>Luteipulveratus halotolerans sp. nov., a novel actinobacterium (Dermacoccaceae) from Sarawak, Malaysia.</title>
        <authorList>
            <person name="Juboi H."/>
            <person name="Basik A."/>
            <person name="Shamsul S.S."/>
            <person name="Arnold P."/>
            <person name="Schmitt E.K."/>
            <person name="Sanglier J.-J."/>
            <person name="Yeo T."/>
        </authorList>
    </citation>
    <scope>NUCLEOTIDE SEQUENCE [LARGE SCALE GENOMIC DNA]</scope>
    <source>
        <strain evidence="6">C296001</strain>
    </source>
</reference>
<dbReference type="InterPro" id="IPR032093">
    <property type="entry name" value="PhoD_N"/>
</dbReference>
<dbReference type="Gene3D" id="3.60.21.70">
    <property type="entry name" value="PhoD-like phosphatase"/>
    <property type="match status" value="1"/>
</dbReference>
<dbReference type="CDD" id="cd07389">
    <property type="entry name" value="MPP_PhoD"/>
    <property type="match status" value="1"/>
</dbReference>
<evidence type="ECO:0000256" key="2">
    <source>
        <dbReference type="SAM" id="SignalP"/>
    </source>
</evidence>
<dbReference type="Pfam" id="PF16655">
    <property type="entry name" value="PhoD_N"/>
    <property type="match status" value="1"/>
</dbReference>
<dbReference type="InterPro" id="IPR052900">
    <property type="entry name" value="Phospholipid_Metab_Enz"/>
</dbReference>